<dbReference type="EMBL" id="JACCHT010000001">
    <property type="protein sequence ID" value="NYT27549.1"/>
    <property type="molecule type" value="Genomic_DNA"/>
</dbReference>
<accession>A0A853F4Q0</accession>
<evidence type="ECO:0000313" key="2">
    <source>
        <dbReference type="Proteomes" id="UP000568751"/>
    </source>
</evidence>
<dbReference type="AlphaFoldDB" id="A0A853F4Q0"/>
<name>A0A853F4Q0_9GAMM</name>
<organism evidence="1 2">
    <name type="scientific">Candidatus Thiodubiliella endoseptemdiera</name>
    <dbReference type="NCBI Taxonomy" id="2738886"/>
    <lineage>
        <taxon>Bacteria</taxon>
        <taxon>Pseudomonadati</taxon>
        <taxon>Pseudomonadota</taxon>
        <taxon>Gammaproteobacteria</taxon>
        <taxon>Candidatus Pseudothioglobaceae</taxon>
        <taxon>Candidatus Thiodubiliella</taxon>
    </lineage>
</organism>
<dbReference type="Proteomes" id="UP000568751">
    <property type="component" value="Unassembled WGS sequence"/>
</dbReference>
<protein>
    <submittedName>
        <fullName evidence="1">Uncharacterized protein</fullName>
    </submittedName>
</protein>
<proteinExistence type="predicted"/>
<reference evidence="1 2" key="1">
    <citation type="submission" date="2020-05" db="EMBL/GenBank/DDBJ databases">
        <title>Horizontal transmission and recombination maintain forever young bacterial symbiont genomes.</title>
        <authorList>
            <person name="Russell S.L."/>
            <person name="Pepper-Tunick E."/>
            <person name="Svedberg J."/>
            <person name="Byrne A."/>
            <person name="Ruelas Castillo J."/>
            <person name="Vollmers C."/>
            <person name="Beinart R.A."/>
            <person name="Corbett-Detig R."/>
        </authorList>
    </citation>
    <scope>NUCLEOTIDE SEQUENCE [LARGE SCALE GENOMIC DNA]</scope>
    <source>
        <strain evidence="1">455</strain>
    </source>
</reference>
<dbReference type="RefSeq" id="WP_369153026.1">
    <property type="nucleotide sequence ID" value="NZ_OZ156464.1"/>
</dbReference>
<evidence type="ECO:0000313" key="1">
    <source>
        <dbReference type="EMBL" id="NYT27549.1"/>
    </source>
</evidence>
<comment type="caution">
    <text evidence="1">The sequence shown here is derived from an EMBL/GenBank/DDBJ whole genome shotgun (WGS) entry which is preliminary data.</text>
</comment>
<sequence length="51" mass="5892">MNNHQNAIFHQITNFLKTPLALLGVDLKNFQFNKICHFANHPYLCKGLLIP</sequence>
<gene>
    <name evidence="1" type="ORF">H0A76_06410</name>
</gene>